<dbReference type="VEuPathDB" id="VectorBase:AMEM21_000170"/>
<dbReference type="STRING" id="30066.A0A182V6Q9"/>
<reference evidence="2" key="1">
    <citation type="submission" date="2020-05" db="UniProtKB">
        <authorList>
            <consortium name="EnsemblMetazoa"/>
        </authorList>
    </citation>
    <scope>IDENTIFICATION</scope>
    <source>
        <strain evidence="2">MAF</strain>
    </source>
</reference>
<proteinExistence type="predicted"/>
<dbReference type="AlphaFoldDB" id="A0A182V6Q9"/>
<dbReference type="EnsemblMetazoa" id="AMEM009788-RA">
    <property type="protein sequence ID" value="AMEM009788-PA"/>
    <property type="gene ID" value="AMEM009788"/>
</dbReference>
<sequence>MLARRRPRTGSRWTSDEILESTLLQIAVTVHAPWASEDSDGEESDCHDHRAPSVKGRPASSRSPMPGTALTEGPDLLQRYVRMQQEHVEASVVVLTKGIDYADTAYSNQSELNKQLALQQHPEPLPGSDEVCPGPASTPVGSLRMMLMMIPTSTVRPEDVDVPRGSVICGECSPPGLLLHNGELAAQQVVDAFVNEYVVALEEHRCTLSERIGNIRQAKMKMIMAQKLDLGTEERDKIDRDL</sequence>
<evidence type="ECO:0000313" key="2">
    <source>
        <dbReference type="EnsemblMetazoa" id="AMEM009788-PA"/>
    </source>
</evidence>
<evidence type="ECO:0000313" key="3">
    <source>
        <dbReference type="Proteomes" id="UP000075903"/>
    </source>
</evidence>
<feature type="region of interest" description="Disordered" evidence="1">
    <location>
        <begin position="36"/>
        <end position="72"/>
    </location>
</feature>
<dbReference type="Proteomes" id="UP000075903">
    <property type="component" value="Unassembled WGS sequence"/>
</dbReference>
<name>A0A182V6Q9_ANOME</name>
<dbReference type="VEuPathDB" id="VectorBase:AMEM009788"/>
<evidence type="ECO:0000256" key="1">
    <source>
        <dbReference type="SAM" id="MobiDB-lite"/>
    </source>
</evidence>
<organism evidence="2 3">
    <name type="scientific">Anopheles merus</name>
    <name type="common">Mosquito</name>
    <dbReference type="NCBI Taxonomy" id="30066"/>
    <lineage>
        <taxon>Eukaryota</taxon>
        <taxon>Metazoa</taxon>
        <taxon>Ecdysozoa</taxon>
        <taxon>Arthropoda</taxon>
        <taxon>Hexapoda</taxon>
        <taxon>Insecta</taxon>
        <taxon>Pterygota</taxon>
        <taxon>Neoptera</taxon>
        <taxon>Endopterygota</taxon>
        <taxon>Diptera</taxon>
        <taxon>Nematocera</taxon>
        <taxon>Culicoidea</taxon>
        <taxon>Culicidae</taxon>
        <taxon>Anophelinae</taxon>
        <taxon>Anopheles</taxon>
    </lineage>
</organism>
<keyword evidence="3" id="KW-1185">Reference proteome</keyword>
<protein>
    <submittedName>
        <fullName evidence="2">Uncharacterized protein</fullName>
    </submittedName>
</protein>
<accession>A0A182V6Q9</accession>